<dbReference type="Pfam" id="PF13545">
    <property type="entry name" value="HTH_Crp_2"/>
    <property type="match status" value="1"/>
</dbReference>
<feature type="domain" description="HTH crp-type" evidence="5">
    <location>
        <begin position="162"/>
        <end position="236"/>
    </location>
</feature>
<dbReference type="CDD" id="cd00038">
    <property type="entry name" value="CAP_ED"/>
    <property type="match status" value="1"/>
</dbReference>
<reference evidence="6" key="1">
    <citation type="submission" date="2023-08" db="EMBL/GenBank/DDBJ databases">
        <title>Functional and genomic diversity of the sorghum phyllosphere microbiome.</title>
        <authorList>
            <person name="Shade A."/>
        </authorList>
    </citation>
    <scope>NUCLEOTIDE SEQUENCE</scope>
    <source>
        <strain evidence="6">SORGH_AS_0974</strain>
    </source>
</reference>
<dbReference type="SUPFAM" id="SSF46785">
    <property type="entry name" value="Winged helix' DNA-binding domain"/>
    <property type="match status" value="1"/>
</dbReference>
<dbReference type="PROSITE" id="PS50042">
    <property type="entry name" value="CNMP_BINDING_3"/>
    <property type="match status" value="1"/>
</dbReference>
<evidence type="ECO:0000259" key="4">
    <source>
        <dbReference type="PROSITE" id="PS50042"/>
    </source>
</evidence>
<evidence type="ECO:0000259" key="5">
    <source>
        <dbReference type="PROSITE" id="PS51063"/>
    </source>
</evidence>
<accession>A0AAJ2EQ13</accession>
<dbReference type="SUPFAM" id="SSF51206">
    <property type="entry name" value="cAMP-binding domain-like"/>
    <property type="match status" value="1"/>
</dbReference>
<dbReference type="GO" id="GO:0003700">
    <property type="term" value="F:DNA-binding transcription factor activity"/>
    <property type="evidence" value="ECO:0007669"/>
    <property type="project" value="InterPro"/>
</dbReference>
<keyword evidence="1" id="KW-0805">Transcription regulation</keyword>
<comment type="caution">
    <text evidence="6">The sequence shown here is derived from an EMBL/GenBank/DDBJ whole genome shotgun (WGS) entry which is preliminary data.</text>
</comment>
<evidence type="ECO:0000313" key="7">
    <source>
        <dbReference type="Proteomes" id="UP001255601"/>
    </source>
</evidence>
<dbReference type="InterPro" id="IPR018335">
    <property type="entry name" value="Tscrpt_reg_HTH_Crp-type_CS"/>
</dbReference>
<dbReference type="InterPro" id="IPR014710">
    <property type="entry name" value="RmlC-like_jellyroll"/>
</dbReference>
<dbReference type="Pfam" id="PF00027">
    <property type="entry name" value="cNMP_binding"/>
    <property type="match status" value="1"/>
</dbReference>
<name>A0AAJ2EQ13_9HYPH</name>
<dbReference type="EMBL" id="JAVIZC010000001">
    <property type="protein sequence ID" value="MDR6100556.1"/>
    <property type="molecule type" value="Genomic_DNA"/>
</dbReference>
<dbReference type="PRINTS" id="PR00034">
    <property type="entry name" value="HTHCRP"/>
</dbReference>
<organism evidence="6 7">
    <name type="scientific">Agrobacterium larrymoorei</name>
    <dbReference type="NCBI Taxonomy" id="160699"/>
    <lineage>
        <taxon>Bacteria</taxon>
        <taxon>Pseudomonadati</taxon>
        <taxon>Pseudomonadota</taxon>
        <taxon>Alphaproteobacteria</taxon>
        <taxon>Hyphomicrobiales</taxon>
        <taxon>Rhizobiaceae</taxon>
        <taxon>Rhizobium/Agrobacterium group</taxon>
        <taxon>Agrobacterium</taxon>
    </lineage>
</organism>
<proteinExistence type="predicted"/>
<evidence type="ECO:0000256" key="1">
    <source>
        <dbReference type="ARBA" id="ARBA00023015"/>
    </source>
</evidence>
<gene>
    <name evidence="6" type="ORF">QE369_000734</name>
</gene>
<dbReference type="SMART" id="SM00100">
    <property type="entry name" value="cNMP"/>
    <property type="match status" value="1"/>
</dbReference>
<dbReference type="InterPro" id="IPR050397">
    <property type="entry name" value="Env_Response_Regulators"/>
</dbReference>
<evidence type="ECO:0000313" key="6">
    <source>
        <dbReference type="EMBL" id="MDR6100556.1"/>
    </source>
</evidence>
<dbReference type="InterPro" id="IPR036390">
    <property type="entry name" value="WH_DNA-bd_sf"/>
</dbReference>
<dbReference type="PANTHER" id="PTHR24567">
    <property type="entry name" value="CRP FAMILY TRANSCRIPTIONAL REGULATORY PROTEIN"/>
    <property type="match status" value="1"/>
</dbReference>
<dbReference type="InterPro" id="IPR036388">
    <property type="entry name" value="WH-like_DNA-bd_sf"/>
</dbReference>
<dbReference type="PANTHER" id="PTHR24567:SF28">
    <property type="entry name" value="LISTERIOLYSIN REGULATORY PROTEIN"/>
    <property type="match status" value="1"/>
</dbReference>
<sequence>MFRKKQTTTFPSIRIRAVDPWKPERDAEDEHLELSPSQRAELARVAESISFERKGAQIIAQGCSASHIFLLADGVAEAEHILANGERHIVAFYWPGDLFGLTEGGIYVNAVKGLTACKVYRFPINVLEAFLLKNPMVQQSFLIKAVHDLRSGQRQLVAMGRFDILRRLAMFLSDCSRHDKFFDPSKQILSLPMSRYDIADYLGTSAESITRALAVMEDKSIIRRISHRLIEINQGRLSLLASLD</sequence>
<keyword evidence="2" id="KW-0238">DNA-binding</keyword>
<evidence type="ECO:0000256" key="3">
    <source>
        <dbReference type="ARBA" id="ARBA00023163"/>
    </source>
</evidence>
<dbReference type="InterPro" id="IPR000595">
    <property type="entry name" value="cNMP-bd_dom"/>
</dbReference>
<dbReference type="GO" id="GO:0003677">
    <property type="term" value="F:DNA binding"/>
    <property type="evidence" value="ECO:0007669"/>
    <property type="project" value="UniProtKB-KW"/>
</dbReference>
<dbReference type="RefSeq" id="WP_309769611.1">
    <property type="nucleotide sequence ID" value="NZ_JAVIZC010000001.1"/>
</dbReference>
<dbReference type="InterPro" id="IPR012318">
    <property type="entry name" value="HTH_CRP"/>
</dbReference>
<dbReference type="Gene3D" id="2.60.120.10">
    <property type="entry name" value="Jelly Rolls"/>
    <property type="match status" value="1"/>
</dbReference>
<dbReference type="AlphaFoldDB" id="A0AAJ2EQ13"/>
<dbReference type="PROSITE" id="PS51063">
    <property type="entry name" value="HTH_CRP_2"/>
    <property type="match status" value="1"/>
</dbReference>
<keyword evidence="3" id="KW-0804">Transcription</keyword>
<dbReference type="GO" id="GO:0005829">
    <property type="term" value="C:cytosol"/>
    <property type="evidence" value="ECO:0007669"/>
    <property type="project" value="TreeGrafter"/>
</dbReference>
<dbReference type="Proteomes" id="UP001255601">
    <property type="component" value="Unassembled WGS sequence"/>
</dbReference>
<evidence type="ECO:0000256" key="2">
    <source>
        <dbReference type="ARBA" id="ARBA00023125"/>
    </source>
</evidence>
<dbReference type="CDD" id="cd00092">
    <property type="entry name" value="HTH_CRP"/>
    <property type="match status" value="1"/>
</dbReference>
<dbReference type="SMART" id="SM00419">
    <property type="entry name" value="HTH_CRP"/>
    <property type="match status" value="1"/>
</dbReference>
<dbReference type="Gene3D" id="1.10.10.10">
    <property type="entry name" value="Winged helix-like DNA-binding domain superfamily/Winged helix DNA-binding domain"/>
    <property type="match status" value="1"/>
</dbReference>
<dbReference type="PROSITE" id="PS00042">
    <property type="entry name" value="HTH_CRP_1"/>
    <property type="match status" value="1"/>
</dbReference>
<protein>
    <submittedName>
        <fullName evidence="6">CRP-like cAMP-binding protein</fullName>
    </submittedName>
</protein>
<feature type="domain" description="Cyclic nucleotide-binding" evidence="4">
    <location>
        <begin position="34"/>
        <end position="100"/>
    </location>
</feature>
<dbReference type="InterPro" id="IPR018490">
    <property type="entry name" value="cNMP-bd_dom_sf"/>
</dbReference>